<dbReference type="Proteomes" id="UP001153678">
    <property type="component" value="Unassembled WGS sequence"/>
</dbReference>
<proteinExistence type="predicted"/>
<evidence type="ECO:0000313" key="2">
    <source>
        <dbReference type="Proteomes" id="UP001153678"/>
    </source>
</evidence>
<comment type="caution">
    <text evidence="1">The sequence shown here is derived from an EMBL/GenBank/DDBJ whole genome shotgun (WGS) entry which is preliminary data.</text>
</comment>
<reference evidence="1" key="1">
    <citation type="submission" date="2022-08" db="EMBL/GenBank/DDBJ databases">
        <authorList>
            <person name="Kallberg Y."/>
            <person name="Tangrot J."/>
            <person name="Rosling A."/>
        </authorList>
    </citation>
    <scope>NUCLEOTIDE SEQUENCE</scope>
    <source>
        <strain evidence="1">Wild A</strain>
    </source>
</reference>
<dbReference type="EMBL" id="CAMKVN010000519">
    <property type="protein sequence ID" value="CAI2168773.1"/>
    <property type="molecule type" value="Genomic_DNA"/>
</dbReference>
<dbReference type="AlphaFoldDB" id="A0A9W4SH13"/>
<organism evidence="1 2">
    <name type="scientific">Funneliformis geosporum</name>
    <dbReference type="NCBI Taxonomy" id="1117311"/>
    <lineage>
        <taxon>Eukaryota</taxon>
        <taxon>Fungi</taxon>
        <taxon>Fungi incertae sedis</taxon>
        <taxon>Mucoromycota</taxon>
        <taxon>Glomeromycotina</taxon>
        <taxon>Glomeromycetes</taxon>
        <taxon>Glomerales</taxon>
        <taxon>Glomeraceae</taxon>
        <taxon>Funneliformis</taxon>
    </lineage>
</organism>
<name>A0A9W4SH13_9GLOM</name>
<keyword evidence="2" id="KW-1185">Reference proteome</keyword>
<accession>A0A9W4SH13</accession>
<protein>
    <submittedName>
        <fullName evidence="1">115_t:CDS:1</fullName>
    </submittedName>
</protein>
<gene>
    <name evidence="1" type="ORF">FWILDA_LOCUS3751</name>
</gene>
<evidence type="ECO:0000313" key="1">
    <source>
        <dbReference type="EMBL" id="CAI2168773.1"/>
    </source>
</evidence>
<sequence length="101" mass="11752">MSSNIEISSNTSKPSSTLTPDCILEILQYLDDDSSLFRYILINRTWCNLGIPFTEKIEEDYVAETHTYCARMETSFDYDEEEDYDEAQDIDDLNDMKSLII</sequence>